<dbReference type="GO" id="GO:0098771">
    <property type="term" value="P:inorganic ion homeostasis"/>
    <property type="evidence" value="ECO:0007669"/>
    <property type="project" value="UniProtKB-ARBA"/>
</dbReference>
<evidence type="ECO:0000256" key="6">
    <source>
        <dbReference type="ARBA" id="ARBA00022989"/>
    </source>
</evidence>
<dbReference type="InterPro" id="IPR002524">
    <property type="entry name" value="Cation_efflux"/>
</dbReference>
<evidence type="ECO:0000256" key="2">
    <source>
        <dbReference type="ARBA" id="ARBA00008873"/>
    </source>
</evidence>
<evidence type="ECO:0000256" key="3">
    <source>
        <dbReference type="ARBA" id="ARBA00022448"/>
    </source>
</evidence>
<dbReference type="PANTHER" id="PTHR11562:SF17">
    <property type="entry name" value="RE54080P-RELATED"/>
    <property type="match status" value="1"/>
</dbReference>
<dbReference type="GO" id="GO:0005886">
    <property type="term" value="C:plasma membrane"/>
    <property type="evidence" value="ECO:0007669"/>
    <property type="project" value="TreeGrafter"/>
</dbReference>
<evidence type="ECO:0000313" key="13">
    <source>
        <dbReference type="Proteomes" id="UP000789396"/>
    </source>
</evidence>
<feature type="transmembrane region" description="Helical" evidence="9">
    <location>
        <begin position="172"/>
        <end position="193"/>
    </location>
</feature>
<dbReference type="NCBIfam" id="TIGR01297">
    <property type="entry name" value="CDF"/>
    <property type="match status" value="1"/>
</dbReference>
<evidence type="ECO:0000256" key="8">
    <source>
        <dbReference type="ARBA" id="ARBA00023136"/>
    </source>
</evidence>
<organism evidence="12 13">
    <name type="scientific">Racocetra fulgida</name>
    <dbReference type="NCBI Taxonomy" id="60492"/>
    <lineage>
        <taxon>Eukaryota</taxon>
        <taxon>Fungi</taxon>
        <taxon>Fungi incertae sedis</taxon>
        <taxon>Mucoromycota</taxon>
        <taxon>Glomeromycotina</taxon>
        <taxon>Glomeromycetes</taxon>
        <taxon>Diversisporales</taxon>
        <taxon>Gigasporaceae</taxon>
        <taxon>Racocetra</taxon>
    </lineage>
</organism>
<evidence type="ECO:0000259" key="10">
    <source>
        <dbReference type="Pfam" id="PF01545"/>
    </source>
</evidence>
<comment type="caution">
    <text evidence="12">The sequence shown here is derived from an EMBL/GenBank/DDBJ whole genome shotgun (WGS) entry which is preliminary data.</text>
</comment>
<evidence type="ECO:0000313" key="12">
    <source>
        <dbReference type="EMBL" id="CAG8525629.1"/>
    </source>
</evidence>
<dbReference type="Pfam" id="PF01545">
    <property type="entry name" value="Cation_efflux"/>
    <property type="match status" value="1"/>
</dbReference>
<dbReference type="InterPro" id="IPR058533">
    <property type="entry name" value="Cation_efflux_TM"/>
</dbReference>
<sequence length="278" mass="30835">IFKEMEDDFEFVTNSNPHLTNPDSLGIYSINQVESYSDNTSVCPIPPGSPAYSSSMASSPREFSSTPVNGFQQDLPFEPYHDDPEEASATQLLYTSFDGPIDSDNGKCPINIEEDNEFHSNTHGHDKNHGHHHCGDNVNVRAAILHVLGDLLSSLGVLISSIVITLDPSQSWVDPLCTFIFSTFVMLSTVGIVRSSVRVLMEATPPHIDAHAVRADLEEIPGVKSVHDLHIWELTVGRLHPYEPEIQQEPLKPTEILAKARRMLKNNYGILQVTIQVE</sequence>
<dbReference type="Gene3D" id="1.20.1510.10">
    <property type="entry name" value="Cation efflux protein transmembrane domain"/>
    <property type="match status" value="1"/>
</dbReference>
<dbReference type="Proteomes" id="UP000789396">
    <property type="component" value="Unassembled WGS sequence"/>
</dbReference>
<keyword evidence="5" id="KW-0864">Zinc transport</keyword>
<dbReference type="OrthoDB" id="9944568at2759"/>
<reference evidence="12" key="1">
    <citation type="submission" date="2021-06" db="EMBL/GenBank/DDBJ databases">
        <authorList>
            <person name="Kallberg Y."/>
            <person name="Tangrot J."/>
            <person name="Rosling A."/>
        </authorList>
    </citation>
    <scope>NUCLEOTIDE SEQUENCE</scope>
    <source>
        <strain evidence="12">IN212</strain>
    </source>
</reference>
<name>A0A9N9AEH6_9GLOM</name>
<dbReference type="EMBL" id="CAJVPZ010003146">
    <property type="protein sequence ID" value="CAG8525629.1"/>
    <property type="molecule type" value="Genomic_DNA"/>
</dbReference>
<gene>
    <name evidence="12" type="ORF">RFULGI_LOCUS3558</name>
</gene>
<dbReference type="GO" id="GO:0030003">
    <property type="term" value="P:intracellular monoatomic cation homeostasis"/>
    <property type="evidence" value="ECO:0007669"/>
    <property type="project" value="UniProtKB-ARBA"/>
</dbReference>
<dbReference type="AlphaFoldDB" id="A0A9N9AEH6"/>
<dbReference type="SUPFAM" id="SSF161111">
    <property type="entry name" value="Cation efflux protein transmembrane domain-like"/>
    <property type="match status" value="1"/>
</dbReference>
<feature type="non-terminal residue" evidence="12">
    <location>
        <position position="278"/>
    </location>
</feature>
<evidence type="ECO:0000256" key="4">
    <source>
        <dbReference type="ARBA" id="ARBA00022692"/>
    </source>
</evidence>
<feature type="domain" description="Cation efflux protein cytoplasmic" evidence="11">
    <location>
        <begin position="205"/>
        <end position="278"/>
    </location>
</feature>
<keyword evidence="5" id="KW-0862">Zinc</keyword>
<dbReference type="PANTHER" id="PTHR11562">
    <property type="entry name" value="CATION EFFLUX PROTEIN/ ZINC TRANSPORTER"/>
    <property type="match status" value="1"/>
</dbReference>
<comment type="similarity">
    <text evidence="2">Belongs to the cation diffusion facilitator (CDF) transporter (TC 2.A.4) family. SLC30A subfamily.</text>
</comment>
<evidence type="ECO:0000256" key="7">
    <source>
        <dbReference type="ARBA" id="ARBA00023065"/>
    </source>
</evidence>
<accession>A0A9N9AEH6</accession>
<proteinExistence type="inferred from homology"/>
<dbReference type="InterPro" id="IPR027470">
    <property type="entry name" value="Cation_efflux_CTD"/>
</dbReference>
<feature type="transmembrane region" description="Helical" evidence="9">
    <location>
        <begin position="147"/>
        <end position="166"/>
    </location>
</feature>
<keyword evidence="13" id="KW-1185">Reference proteome</keyword>
<dbReference type="InterPro" id="IPR027469">
    <property type="entry name" value="Cation_efflux_TMD_sf"/>
</dbReference>
<keyword evidence="4 9" id="KW-0812">Transmembrane</keyword>
<keyword evidence="3" id="KW-0813">Transport</keyword>
<protein>
    <submittedName>
        <fullName evidence="12">14503_t:CDS:1</fullName>
    </submittedName>
</protein>
<evidence type="ECO:0000256" key="5">
    <source>
        <dbReference type="ARBA" id="ARBA00022906"/>
    </source>
</evidence>
<evidence type="ECO:0000256" key="9">
    <source>
        <dbReference type="SAM" id="Phobius"/>
    </source>
</evidence>
<keyword evidence="8 9" id="KW-0472">Membrane</keyword>
<dbReference type="GO" id="GO:0005385">
    <property type="term" value="F:zinc ion transmembrane transporter activity"/>
    <property type="evidence" value="ECO:0007669"/>
    <property type="project" value="TreeGrafter"/>
</dbReference>
<dbReference type="InterPro" id="IPR050681">
    <property type="entry name" value="CDF/SLC30A"/>
</dbReference>
<evidence type="ECO:0000256" key="1">
    <source>
        <dbReference type="ARBA" id="ARBA00004141"/>
    </source>
</evidence>
<comment type="subcellular location">
    <subcellularLocation>
        <location evidence="1">Membrane</location>
        <topology evidence="1">Multi-pass membrane protein</topology>
    </subcellularLocation>
</comment>
<feature type="domain" description="Cation efflux protein transmembrane" evidence="10">
    <location>
        <begin position="133"/>
        <end position="201"/>
    </location>
</feature>
<keyword evidence="7" id="KW-0406">Ion transport</keyword>
<keyword evidence="6 9" id="KW-1133">Transmembrane helix</keyword>
<dbReference type="Pfam" id="PF16916">
    <property type="entry name" value="ZT_dimer"/>
    <property type="match status" value="1"/>
</dbReference>
<evidence type="ECO:0000259" key="11">
    <source>
        <dbReference type="Pfam" id="PF16916"/>
    </source>
</evidence>